<organism evidence="3 4">
    <name type="scientific">Apiospora hydei</name>
    <dbReference type="NCBI Taxonomy" id="1337664"/>
    <lineage>
        <taxon>Eukaryota</taxon>
        <taxon>Fungi</taxon>
        <taxon>Dikarya</taxon>
        <taxon>Ascomycota</taxon>
        <taxon>Pezizomycotina</taxon>
        <taxon>Sordariomycetes</taxon>
        <taxon>Xylariomycetidae</taxon>
        <taxon>Amphisphaeriales</taxon>
        <taxon>Apiosporaceae</taxon>
        <taxon>Apiospora</taxon>
    </lineage>
</organism>
<evidence type="ECO:0000313" key="3">
    <source>
        <dbReference type="EMBL" id="KAK8091869.1"/>
    </source>
</evidence>
<protein>
    <recommendedName>
        <fullName evidence="5">RanBP2-type domain-containing protein</fullName>
    </recommendedName>
</protein>
<feature type="region of interest" description="Disordered" evidence="1">
    <location>
        <begin position="317"/>
        <end position="373"/>
    </location>
</feature>
<feature type="compositionally biased region" description="Basic and acidic residues" evidence="1">
    <location>
        <begin position="333"/>
        <end position="343"/>
    </location>
</feature>
<evidence type="ECO:0000313" key="4">
    <source>
        <dbReference type="Proteomes" id="UP001433268"/>
    </source>
</evidence>
<comment type="caution">
    <text evidence="3">The sequence shown here is derived from an EMBL/GenBank/DDBJ whole genome shotgun (WGS) entry which is preliminary data.</text>
</comment>
<dbReference type="PANTHER" id="PTHR35394">
    <property type="entry name" value="DUF3176 DOMAIN-CONTAINING PROTEIN"/>
    <property type="match status" value="1"/>
</dbReference>
<dbReference type="InterPro" id="IPR021514">
    <property type="entry name" value="DUF3176"/>
</dbReference>
<proteinExistence type="predicted"/>
<dbReference type="GeneID" id="92039605"/>
<reference evidence="3 4" key="1">
    <citation type="submission" date="2023-01" db="EMBL/GenBank/DDBJ databases">
        <title>Analysis of 21 Apiospora genomes using comparative genomics revels a genus with tremendous synthesis potential of carbohydrate active enzymes and secondary metabolites.</title>
        <authorList>
            <person name="Sorensen T."/>
        </authorList>
    </citation>
    <scope>NUCLEOTIDE SEQUENCE [LARGE SCALE GENOMIC DNA]</scope>
    <source>
        <strain evidence="3 4">CBS 114990</strain>
    </source>
</reference>
<dbReference type="PANTHER" id="PTHR35394:SF5">
    <property type="entry name" value="DUF3176 DOMAIN-CONTAINING PROTEIN"/>
    <property type="match status" value="1"/>
</dbReference>
<evidence type="ECO:0008006" key="5">
    <source>
        <dbReference type="Google" id="ProtNLM"/>
    </source>
</evidence>
<name>A0ABR1X8R4_9PEZI</name>
<dbReference type="EMBL" id="JAQQWN010000003">
    <property type="protein sequence ID" value="KAK8091869.1"/>
    <property type="molecule type" value="Genomic_DNA"/>
</dbReference>
<evidence type="ECO:0000256" key="1">
    <source>
        <dbReference type="SAM" id="MobiDB-lite"/>
    </source>
</evidence>
<keyword evidence="2" id="KW-1133">Transmembrane helix</keyword>
<keyword evidence="2" id="KW-0812">Transmembrane</keyword>
<accession>A0ABR1X8R4</accession>
<dbReference type="Proteomes" id="UP001433268">
    <property type="component" value="Unassembled WGS sequence"/>
</dbReference>
<gene>
    <name evidence="3" type="ORF">PG997_002230</name>
</gene>
<evidence type="ECO:0000256" key="2">
    <source>
        <dbReference type="SAM" id="Phobius"/>
    </source>
</evidence>
<feature type="transmembrane region" description="Helical" evidence="2">
    <location>
        <begin position="41"/>
        <end position="61"/>
    </location>
</feature>
<keyword evidence="2" id="KW-0472">Membrane</keyword>
<dbReference type="Pfam" id="PF11374">
    <property type="entry name" value="DUF3176"/>
    <property type="match status" value="1"/>
</dbReference>
<dbReference type="RefSeq" id="XP_066673841.1">
    <property type="nucleotide sequence ID" value="XM_066806545.1"/>
</dbReference>
<feature type="region of interest" description="Disordered" evidence="1">
    <location>
        <begin position="1"/>
        <end position="25"/>
    </location>
</feature>
<keyword evidence="4" id="KW-1185">Reference proteome</keyword>
<sequence>MGGLGVSPDTAADNPSATGAPSNPRRGCWEAVQDYTWTLELLSLVLAIASTAAICIILGLWDGCLLRDWPLPIQPNSLVSVFSTLAKTALALPVASVISQMKWVWFEEPRRLADLQTFDRASRGPWGALQLVWDTKGRAWITKAACILSIVALAYEPTAQQVLSFESRETPSNNATASLSIATNWTAASLQTDGDDFSKQVAVQSLLLSAFGSKAQNNSVPQFQCTAPTCHWQNVSTLGACSKCQGGPRPVSSLVRNGTNLFLARPPISDLPVGPATMTNASEFPTLALQPQVFRFDMDAPNGMHIPDYSLPEVRRGQLHRRRQRGAQQQQRLDLEAGRERRLLPVPDPPVRADLRGRHGPQRRVPGQQADGEVARAGRGCFQGARHGHPVPHRGGRRLRPGLVHQLLHRGRG</sequence>